<organism evidence="2 3">
    <name type="scientific">Arabidopsis suecica</name>
    <name type="common">Swedish thale-cress</name>
    <name type="synonym">Cardaminopsis suecica</name>
    <dbReference type="NCBI Taxonomy" id="45249"/>
    <lineage>
        <taxon>Eukaryota</taxon>
        <taxon>Viridiplantae</taxon>
        <taxon>Streptophyta</taxon>
        <taxon>Embryophyta</taxon>
        <taxon>Tracheophyta</taxon>
        <taxon>Spermatophyta</taxon>
        <taxon>Magnoliopsida</taxon>
        <taxon>eudicotyledons</taxon>
        <taxon>Gunneridae</taxon>
        <taxon>Pentapetalae</taxon>
        <taxon>rosids</taxon>
        <taxon>malvids</taxon>
        <taxon>Brassicales</taxon>
        <taxon>Brassicaceae</taxon>
        <taxon>Camelineae</taxon>
        <taxon>Arabidopsis</taxon>
    </lineage>
</organism>
<dbReference type="EMBL" id="JAEFBJ010000007">
    <property type="protein sequence ID" value="KAG7590234.1"/>
    <property type="molecule type" value="Genomic_DNA"/>
</dbReference>
<reference evidence="2 3" key="1">
    <citation type="submission" date="2020-12" db="EMBL/GenBank/DDBJ databases">
        <title>Concerted genomic and epigenomic changes stabilize Arabidopsis allopolyploids.</title>
        <authorList>
            <person name="Chen Z."/>
        </authorList>
    </citation>
    <scope>NUCLEOTIDE SEQUENCE [LARGE SCALE GENOMIC DNA]</scope>
    <source>
        <strain evidence="2">As9502</strain>
        <tissue evidence="2">Leaf</tissue>
    </source>
</reference>
<feature type="transmembrane region" description="Helical" evidence="1">
    <location>
        <begin position="65"/>
        <end position="88"/>
    </location>
</feature>
<keyword evidence="1" id="KW-0812">Transmembrane</keyword>
<evidence type="ECO:0000313" key="3">
    <source>
        <dbReference type="Proteomes" id="UP000694251"/>
    </source>
</evidence>
<sequence>MCDETSGGIRAWSSNQFIDLLLLFVVLVQKLRYLWSLFSRFSSSHPAAPWFFDQTLVARPFYSRLFLDVCLFLALGLLLLVGSGGLIFELLGLGSALCYH</sequence>
<gene>
    <name evidence="2" type="ORF">ISN44_As07g024190</name>
</gene>
<keyword evidence="1" id="KW-1133">Transmembrane helix</keyword>
<evidence type="ECO:0000256" key="1">
    <source>
        <dbReference type="SAM" id="Phobius"/>
    </source>
</evidence>
<protein>
    <recommendedName>
        <fullName evidence="4">Transmembrane protein</fullName>
    </recommendedName>
</protein>
<keyword evidence="3" id="KW-1185">Reference proteome</keyword>
<dbReference type="Proteomes" id="UP000694251">
    <property type="component" value="Chromosome 7"/>
</dbReference>
<accession>A0A8T2BZB8</accession>
<dbReference type="AlphaFoldDB" id="A0A8T2BZB8"/>
<keyword evidence="1" id="KW-0472">Membrane</keyword>
<comment type="caution">
    <text evidence="2">The sequence shown here is derived from an EMBL/GenBank/DDBJ whole genome shotgun (WGS) entry which is preliminary data.</text>
</comment>
<evidence type="ECO:0000313" key="2">
    <source>
        <dbReference type="EMBL" id="KAG7590234.1"/>
    </source>
</evidence>
<proteinExistence type="predicted"/>
<name>A0A8T2BZB8_ARASU</name>
<evidence type="ECO:0008006" key="4">
    <source>
        <dbReference type="Google" id="ProtNLM"/>
    </source>
</evidence>